<dbReference type="Proteomes" id="UP001154114">
    <property type="component" value="Chromosome 2"/>
</dbReference>
<keyword evidence="1" id="KW-0812">Transmembrane</keyword>
<evidence type="ECO:0000313" key="2">
    <source>
        <dbReference type="EMBL" id="CAD0194689.1"/>
    </source>
</evidence>
<reference evidence="2" key="1">
    <citation type="submission" date="2021-12" db="EMBL/GenBank/DDBJ databases">
        <authorList>
            <person name="King R."/>
        </authorList>
    </citation>
    <scope>NUCLEOTIDE SEQUENCE</scope>
</reference>
<keyword evidence="1" id="KW-1133">Transmembrane helix</keyword>
<protein>
    <submittedName>
        <fullName evidence="2">Uncharacterized protein</fullName>
    </submittedName>
</protein>
<evidence type="ECO:0000256" key="1">
    <source>
        <dbReference type="SAM" id="Phobius"/>
    </source>
</evidence>
<keyword evidence="1" id="KW-0472">Membrane</keyword>
<feature type="transmembrane region" description="Helical" evidence="1">
    <location>
        <begin position="12"/>
        <end position="32"/>
    </location>
</feature>
<proteinExistence type="predicted"/>
<dbReference type="EMBL" id="LR824005">
    <property type="protein sequence ID" value="CAD0194689.1"/>
    <property type="molecule type" value="Genomic_DNA"/>
</dbReference>
<name>A0A9N8KRL4_CHRIL</name>
<accession>A0A9N8KRL4</accession>
<dbReference type="OrthoDB" id="7548151at2759"/>
<organism evidence="2 3">
    <name type="scientific">Chrysodeixis includens</name>
    <name type="common">Soybean looper</name>
    <name type="synonym">Pseudoplusia includens</name>
    <dbReference type="NCBI Taxonomy" id="689277"/>
    <lineage>
        <taxon>Eukaryota</taxon>
        <taxon>Metazoa</taxon>
        <taxon>Ecdysozoa</taxon>
        <taxon>Arthropoda</taxon>
        <taxon>Hexapoda</taxon>
        <taxon>Insecta</taxon>
        <taxon>Pterygota</taxon>
        <taxon>Neoptera</taxon>
        <taxon>Endopterygota</taxon>
        <taxon>Lepidoptera</taxon>
        <taxon>Glossata</taxon>
        <taxon>Ditrysia</taxon>
        <taxon>Noctuoidea</taxon>
        <taxon>Noctuidae</taxon>
        <taxon>Plusiinae</taxon>
        <taxon>Chrysodeixis</taxon>
    </lineage>
</organism>
<dbReference type="AlphaFoldDB" id="A0A9N8KRL4"/>
<keyword evidence="3" id="KW-1185">Reference proteome</keyword>
<gene>
    <name evidence="2" type="ORF">CINC_LOCUS5542</name>
</gene>
<sequence>MYSSFGIHMHMWYNVNIDAFFVGLMILIIAQLEVLDVKLRRAADVDEDTENESEVSREPSDKNQIAVNNLNACIKHFDEVGNHQVTRAMHSTYYNYVTTQHLILTSTPPANNPHTKDAVRGRHSQQLLIKSPGSSSGSKTAIYPTYPMQTLVLQMTGRAFFGRVFRMVG</sequence>
<evidence type="ECO:0000313" key="3">
    <source>
        <dbReference type="Proteomes" id="UP001154114"/>
    </source>
</evidence>